<evidence type="ECO:0000256" key="2">
    <source>
        <dbReference type="ARBA" id="ARBA00007727"/>
    </source>
</evidence>
<evidence type="ECO:0000313" key="10">
    <source>
        <dbReference type="EMBL" id="KAK6928828.1"/>
    </source>
</evidence>
<dbReference type="PANTHER" id="PTHR32285">
    <property type="entry name" value="PROTEIN TRICHOME BIREFRINGENCE-LIKE 9-RELATED"/>
    <property type="match status" value="1"/>
</dbReference>
<keyword evidence="7" id="KW-0732">Signal</keyword>
<dbReference type="InterPro" id="IPR025846">
    <property type="entry name" value="TBL_N"/>
</dbReference>
<comment type="similarity">
    <text evidence="2">Belongs to the PC-esterase family. TBL subfamily.</text>
</comment>
<comment type="subcellular location">
    <subcellularLocation>
        <location evidence="1">Membrane</location>
        <topology evidence="1">Single-pass membrane protein</topology>
    </subcellularLocation>
</comment>
<keyword evidence="11" id="KW-1185">Reference proteome</keyword>
<feature type="signal peptide" evidence="7">
    <location>
        <begin position="1"/>
        <end position="24"/>
    </location>
</feature>
<keyword evidence="4" id="KW-0735">Signal-anchor</keyword>
<dbReference type="AlphaFoldDB" id="A0AAN8VJI0"/>
<dbReference type="InterPro" id="IPR026057">
    <property type="entry name" value="TBL_C"/>
</dbReference>
<dbReference type="Pfam" id="PF14416">
    <property type="entry name" value="PMR5N"/>
    <property type="match status" value="1"/>
</dbReference>
<feature type="domain" description="Trichome birefringence-like N-terminal" evidence="9">
    <location>
        <begin position="41"/>
        <end position="93"/>
    </location>
</feature>
<dbReference type="GO" id="GO:0016413">
    <property type="term" value="F:O-acetyltransferase activity"/>
    <property type="evidence" value="ECO:0007669"/>
    <property type="project" value="InterPro"/>
</dbReference>
<dbReference type="EMBL" id="JBAMMX010000013">
    <property type="protein sequence ID" value="KAK6928828.1"/>
    <property type="molecule type" value="Genomic_DNA"/>
</dbReference>
<keyword evidence="3" id="KW-0812">Transmembrane</keyword>
<evidence type="ECO:0000256" key="4">
    <source>
        <dbReference type="ARBA" id="ARBA00022968"/>
    </source>
</evidence>
<evidence type="ECO:0000256" key="5">
    <source>
        <dbReference type="ARBA" id="ARBA00022989"/>
    </source>
</evidence>
<feature type="chain" id="PRO_5043038013" evidence="7">
    <location>
        <begin position="25"/>
        <end position="353"/>
    </location>
</feature>
<gene>
    <name evidence="10" type="ORF">RJ641_005033</name>
</gene>
<accession>A0AAN8VJI0</accession>
<sequence>MGRTKQRICCVLVAVLLLIFSCLGVDGTEQSQTNVTKGLKGCNMYKGSWVWDDSYPLYDFSRCPYLPKDFDCLGNGRRDQNYLKYRWQPENCNLPRFDGVDFLKRLKGKKIMFVGDSISLQHGQSLICHLHAAVPSSKITADDPNIVRFEDYDVTVIVSFSPFLVDIEQEQVGRVLKLDSIKGAQIWKDIDILVFNTWLWWPNDAAYDYIQEGDKIVKHMDPMEAFRKGLTTWAKWVNSSIDPSKTKVYFRGVTPIHDNGAQWGDPTANSCFNEREPVRGSTYPAGPPPEQKVAEEVLRTITKPVTLLDITTLTQLRKDAHPGIYRQDGPDCIHWCIPGIIETWNQLLYATLL</sequence>
<dbReference type="Pfam" id="PF13839">
    <property type="entry name" value="PC-Esterase"/>
    <property type="match status" value="1"/>
</dbReference>
<name>A0AAN8VJI0_9MAGN</name>
<reference evidence="10 11" key="1">
    <citation type="submission" date="2023-12" db="EMBL/GenBank/DDBJ databases">
        <title>A high-quality genome assembly for Dillenia turbinata (Dilleniales).</title>
        <authorList>
            <person name="Chanderbali A."/>
        </authorList>
    </citation>
    <scope>NUCLEOTIDE SEQUENCE [LARGE SCALE GENOMIC DNA]</scope>
    <source>
        <strain evidence="10">LSX21</strain>
        <tissue evidence="10">Leaf</tissue>
    </source>
</reference>
<dbReference type="InterPro" id="IPR029962">
    <property type="entry name" value="TBL"/>
</dbReference>
<keyword evidence="5" id="KW-1133">Transmembrane helix</keyword>
<evidence type="ECO:0000313" key="11">
    <source>
        <dbReference type="Proteomes" id="UP001370490"/>
    </source>
</evidence>
<protein>
    <submittedName>
        <fullName evidence="10">Trichome birefringence-like, N-terminal domain</fullName>
    </submittedName>
</protein>
<evidence type="ECO:0000259" key="8">
    <source>
        <dbReference type="Pfam" id="PF13839"/>
    </source>
</evidence>
<feature type="domain" description="Trichome birefringence-like C-terminal" evidence="8">
    <location>
        <begin position="94"/>
        <end position="350"/>
    </location>
</feature>
<dbReference type="GO" id="GO:0016020">
    <property type="term" value="C:membrane"/>
    <property type="evidence" value="ECO:0007669"/>
    <property type="project" value="UniProtKB-SubCell"/>
</dbReference>
<comment type="caution">
    <text evidence="10">The sequence shown here is derived from an EMBL/GenBank/DDBJ whole genome shotgun (WGS) entry which is preliminary data.</text>
</comment>
<evidence type="ECO:0000259" key="9">
    <source>
        <dbReference type="Pfam" id="PF14416"/>
    </source>
</evidence>
<dbReference type="PROSITE" id="PS51257">
    <property type="entry name" value="PROKAR_LIPOPROTEIN"/>
    <property type="match status" value="1"/>
</dbReference>
<evidence type="ECO:0000256" key="6">
    <source>
        <dbReference type="ARBA" id="ARBA00023136"/>
    </source>
</evidence>
<dbReference type="GO" id="GO:0005794">
    <property type="term" value="C:Golgi apparatus"/>
    <property type="evidence" value="ECO:0007669"/>
    <property type="project" value="TreeGrafter"/>
</dbReference>
<evidence type="ECO:0000256" key="1">
    <source>
        <dbReference type="ARBA" id="ARBA00004167"/>
    </source>
</evidence>
<organism evidence="10 11">
    <name type="scientific">Dillenia turbinata</name>
    <dbReference type="NCBI Taxonomy" id="194707"/>
    <lineage>
        <taxon>Eukaryota</taxon>
        <taxon>Viridiplantae</taxon>
        <taxon>Streptophyta</taxon>
        <taxon>Embryophyta</taxon>
        <taxon>Tracheophyta</taxon>
        <taxon>Spermatophyta</taxon>
        <taxon>Magnoliopsida</taxon>
        <taxon>eudicotyledons</taxon>
        <taxon>Gunneridae</taxon>
        <taxon>Pentapetalae</taxon>
        <taxon>Dilleniales</taxon>
        <taxon>Dilleniaceae</taxon>
        <taxon>Dillenia</taxon>
    </lineage>
</organism>
<evidence type="ECO:0000256" key="3">
    <source>
        <dbReference type="ARBA" id="ARBA00022692"/>
    </source>
</evidence>
<dbReference type="Proteomes" id="UP001370490">
    <property type="component" value="Unassembled WGS sequence"/>
</dbReference>
<keyword evidence="6" id="KW-0472">Membrane</keyword>
<evidence type="ECO:0000256" key="7">
    <source>
        <dbReference type="SAM" id="SignalP"/>
    </source>
</evidence>
<proteinExistence type="inferred from homology"/>
<dbReference type="PANTHER" id="PTHR32285:SF36">
    <property type="entry name" value="PROTEIN TRICHOME BIREFRINGENCE-LIKE 38"/>
    <property type="match status" value="1"/>
</dbReference>